<dbReference type="Pfam" id="PF12728">
    <property type="entry name" value="HTH_17"/>
    <property type="match status" value="1"/>
</dbReference>
<evidence type="ECO:0000259" key="1">
    <source>
        <dbReference type="Pfam" id="PF12728"/>
    </source>
</evidence>
<dbReference type="Gene3D" id="1.10.1660.10">
    <property type="match status" value="1"/>
</dbReference>
<proteinExistence type="predicted"/>
<organism evidence="2">
    <name type="scientific">uncultured Caudovirales phage</name>
    <dbReference type="NCBI Taxonomy" id="2100421"/>
    <lineage>
        <taxon>Viruses</taxon>
        <taxon>Duplodnaviria</taxon>
        <taxon>Heunggongvirae</taxon>
        <taxon>Uroviricota</taxon>
        <taxon>Caudoviricetes</taxon>
        <taxon>Peduoviridae</taxon>
        <taxon>Maltschvirus</taxon>
        <taxon>Maltschvirus maltsch</taxon>
    </lineage>
</organism>
<name>A0A6J5RB58_9CAUD</name>
<evidence type="ECO:0000313" key="2">
    <source>
        <dbReference type="EMBL" id="CAB4194209.1"/>
    </source>
</evidence>
<reference evidence="2" key="1">
    <citation type="submission" date="2020-05" db="EMBL/GenBank/DDBJ databases">
        <authorList>
            <person name="Chiriac C."/>
            <person name="Salcher M."/>
            <person name="Ghai R."/>
            <person name="Kavagutti S V."/>
        </authorList>
    </citation>
    <scope>NUCLEOTIDE SEQUENCE</scope>
</reference>
<gene>
    <name evidence="2" type="ORF">UFOVP1260_8</name>
</gene>
<dbReference type="EMBL" id="LR797207">
    <property type="protein sequence ID" value="CAB4194209.1"/>
    <property type="molecule type" value="Genomic_DNA"/>
</dbReference>
<dbReference type="SUPFAM" id="SSF46955">
    <property type="entry name" value="Putative DNA-binding domain"/>
    <property type="match status" value="1"/>
</dbReference>
<accession>A0A6J5RB58</accession>
<dbReference type="GO" id="GO:0003677">
    <property type="term" value="F:DNA binding"/>
    <property type="evidence" value="ECO:0007669"/>
    <property type="project" value="InterPro"/>
</dbReference>
<dbReference type="InterPro" id="IPR041657">
    <property type="entry name" value="HTH_17"/>
</dbReference>
<protein>
    <submittedName>
        <fullName evidence="2">Excise, DNA binding domain, excisionase family</fullName>
    </submittedName>
</protein>
<dbReference type="InterPro" id="IPR010093">
    <property type="entry name" value="SinI_DNA-bd"/>
</dbReference>
<dbReference type="NCBIfam" id="TIGR01764">
    <property type="entry name" value="excise"/>
    <property type="match status" value="1"/>
</dbReference>
<feature type="domain" description="Helix-turn-helix" evidence="1">
    <location>
        <begin position="14"/>
        <end position="65"/>
    </location>
</feature>
<dbReference type="InterPro" id="IPR009061">
    <property type="entry name" value="DNA-bd_dom_put_sf"/>
</dbReference>
<sequence length="69" mass="8005">MKAKVRQVPEGCEVLTCTEASEYLGVAPSTLRRWARDLTITHYVLPGNHYRFRLRDLDAFAEKNRRVQA</sequence>